<dbReference type="Proteomes" id="UP001257914">
    <property type="component" value="Unassembled WGS sequence"/>
</dbReference>
<comment type="caution">
    <text evidence="1">The sequence shown here is derived from an EMBL/GenBank/DDBJ whole genome shotgun (WGS) entry which is preliminary data.</text>
</comment>
<name>A0ABU3R164_9GAMM</name>
<evidence type="ECO:0000313" key="1">
    <source>
        <dbReference type="EMBL" id="MDU0113416.1"/>
    </source>
</evidence>
<evidence type="ECO:0000313" key="2">
    <source>
        <dbReference type="Proteomes" id="UP001257914"/>
    </source>
</evidence>
<keyword evidence="2" id="KW-1185">Reference proteome</keyword>
<dbReference type="Pfam" id="PF04402">
    <property type="entry name" value="SIMPL"/>
    <property type="match status" value="1"/>
</dbReference>
<organism evidence="1 2">
    <name type="scientific">Psychrosphaera aquimarina</name>
    <dbReference type="NCBI Taxonomy" id="2044854"/>
    <lineage>
        <taxon>Bacteria</taxon>
        <taxon>Pseudomonadati</taxon>
        <taxon>Pseudomonadota</taxon>
        <taxon>Gammaproteobacteria</taxon>
        <taxon>Alteromonadales</taxon>
        <taxon>Pseudoalteromonadaceae</taxon>
        <taxon>Psychrosphaera</taxon>
    </lineage>
</organism>
<dbReference type="InterPro" id="IPR007497">
    <property type="entry name" value="SIMPL/DUF541"/>
</dbReference>
<accession>A0ABU3R164</accession>
<sequence>MLAVNDAKLKASELAAIHGKEVKDVYSISEFKTRTEDAYNLRPNQEVYGQSYNTAQVRYRVPPGSSVFKIGKMRVTATVFVVYTME</sequence>
<dbReference type="RefSeq" id="WP_315947016.1">
    <property type="nucleotide sequence ID" value="NZ_JAWCUA010000007.1"/>
</dbReference>
<dbReference type="EMBL" id="JAWCUA010000007">
    <property type="protein sequence ID" value="MDU0113416.1"/>
    <property type="molecule type" value="Genomic_DNA"/>
</dbReference>
<gene>
    <name evidence="1" type="ORF">RT723_10490</name>
</gene>
<dbReference type="Gene3D" id="3.30.110.170">
    <property type="entry name" value="Protein of unknown function (DUF541), domain 1"/>
    <property type="match status" value="1"/>
</dbReference>
<reference evidence="1 2" key="1">
    <citation type="submission" date="2023-10" db="EMBL/GenBank/DDBJ databases">
        <title>Psychrosphaera aquimaarina strain SW33 isolated from seawater.</title>
        <authorList>
            <person name="Bayburt H."/>
            <person name="Kim J.M."/>
            <person name="Choi B.J."/>
            <person name="Jeon C.O."/>
        </authorList>
    </citation>
    <scope>NUCLEOTIDE SEQUENCE [LARGE SCALE GENOMIC DNA]</scope>
    <source>
        <strain evidence="1 2">KCTC 52743</strain>
    </source>
</reference>
<proteinExistence type="predicted"/>
<protein>
    <submittedName>
        <fullName evidence="1">SIMPL domain-containing protein</fullName>
    </submittedName>
</protein>